<feature type="domain" description="Flavodoxin" evidence="2">
    <location>
        <begin position="5"/>
        <end position="125"/>
    </location>
</feature>
<organism evidence="3 4">
    <name type="scientific">Lacrimispora xylanisolvens</name>
    <dbReference type="NCBI Taxonomy" id="384636"/>
    <lineage>
        <taxon>Bacteria</taxon>
        <taxon>Bacillati</taxon>
        <taxon>Bacillota</taxon>
        <taxon>Clostridia</taxon>
        <taxon>Lachnospirales</taxon>
        <taxon>Lachnospiraceae</taxon>
        <taxon>Lacrimispora</taxon>
    </lineage>
</organism>
<dbReference type="Pfam" id="PF01243">
    <property type="entry name" value="PNPOx_N"/>
    <property type="match status" value="1"/>
</dbReference>
<proteinExistence type="predicted"/>
<protein>
    <submittedName>
        <fullName evidence="3">Pyridoxamine 5'-phosphate oxidase</fullName>
    </submittedName>
</protein>
<dbReference type="InterPro" id="IPR011576">
    <property type="entry name" value="Pyridox_Oxase_N"/>
</dbReference>
<dbReference type="InterPro" id="IPR029039">
    <property type="entry name" value="Flavoprotein-like_sf"/>
</dbReference>
<evidence type="ECO:0000313" key="3">
    <source>
        <dbReference type="EMBL" id="PPK78927.1"/>
    </source>
</evidence>
<keyword evidence="4" id="KW-1185">Reference proteome</keyword>
<dbReference type="SUPFAM" id="SSF52218">
    <property type="entry name" value="Flavoproteins"/>
    <property type="match status" value="1"/>
</dbReference>
<dbReference type="OrthoDB" id="2146857at2"/>
<dbReference type="InterPro" id="IPR012349">
    <property type="entry name" value="Split_barrel_FMN-bd"/>
</dbReference>
<dbReference type="AlphaFoldDB" id="A0A2S6HN61"/>
<feature type="domain" description="Pyridoxamine 5'-phosphate oxidase N-terminal" evidence="1">
    <location>
        <begin position="175"/>
        <end position="296"/>
    </location>
</feature>
<accession>A0A2S6HN61</accession>
<evidence type="ECO:0000259" key="2">
    <source>
        <dbReference type="Pfam" id="PF12724"/>
    </source>
</evidence>
<dbReference type="RefSeq" id="WP_104438626.1">
    <property type="nucleotide sequence ID" value="NZ_PTJA01000012.1"/>
</dbReference>
<dbReference type="InterPro" id="IPR026816">
    <property type="entry name" value="Flavodoxin_dom"/>
</dbReference>
<evidence type="ECO:0000259" key="1">
    <source>
        <dbReference type="Pfam" id="PF01243"/>
    </source>
</evidence>
<dbReference type="Proteomes" id="UP000237749">
    <property type="component" value="Unassembled WGS sequence"/>
</dbReference>
<dbReference type="Pfam" id="PF12724">
    <property type="entry name" value="Flavodoxin_5"/>
    <property type="match status" value="1"/>
</dbReference>
<reference evidence="3 4" key="1">
    <citation type="submission" date="2018-02" db="EMBL/GenBank/DDBJ databases">
        <title>Genomic Encyclopedia of Archaeal and Bacterial Type Strains, Phase II (KMG-II): from individual species to whole genera.</title>
        <authorList>
            <person name="Goeker M."/>
        </authorList>
    </citation>
    <scope>NUCLEOTIDE SEQUENCE [LARGE SCALE GENOMIC DNA]</scope>
    <source>
        <strain evidence="3 4">DSM 3808</strain>
    </source>
</reference>
<sequence>MKNTLVLYESKYGFTKMAAWQAALVLGPGKCMRFSEFNNNKQEWDLIVLLIPVYYEKLDEEAVENIKNNLDRLKRGKIVLFCTCLVKDYAKKYLQPVSDLLGSSVVFQEGIPGNLILKQLDQEDRVRTASFLESAGLKEQDYLCFDQNWYIDTLLGIKEWKDNPTEAMDEKKILEFCEEFLLNHNTCSLSTGYGKRVRATPIEYRYKNGFLYILSEGGEKFANILLSPNVSVAVFNEFQGMNQLRGMQIKGMSEIIETGSEEYCDFLAMRKLKYENVMKLPSSLYLIKITIKRIEFLWSGFREMGVDVKQFLTFSDPSK</sequence>
<dbReference type="EMBL" id="PTJA01000012">
    <property type="protein sequence ID" value="PPK78927.1"/>
    <property type="molecule type" value="Genomic_DNA"/>
</dbReference>
<dbReference type="SUPFAM" id="SSF50475">
    <property type="entry name" value="FMN-binding split barrel"/>
    <property type="match status" value="1"/>
</dbReference>
<evidence type="ECO:0000313" key="4">
    <source>
        <dbReference type="Proteomes" id="UP000237749"/>
    </source>
</evidence>
<name>A0A2S6HN61_9FIRM</name>
<gene>
    <name evidence="3" type="ORF">BXY41_11286</name>
</gene>
<comment type="caution">
    <text evidence="3">The sequence shown here is derived from an EMBL/GenBank/DDBJ whole genome shotgun (WGS) entry which is preliminary data.</text>
</comment>
<dbReference type="Gene3D" id="2.30.110.10">
    <property type="entry name" value="Electron Transport, Fmn-binding Protein, Chain A"/>
    <property type="match status" value="1"/>
</dbReference>